<dbReference type="Proteomes" id="UP000055060">
    <property type="component" value="Unassembled WGS sequence"/>
</dbReference>
<feature type="signal peptide" evidence="1">
    <location>
        <begin position="1"/>
        <end position="31"/>
    </location>
</feature>
<evidence type="ECO:0000256" key="1">
    <source>
        <dbReference type="SAM" id="SignalP"/>
    </source>
</evidence>
<dbReference type="SUPFAM" id="SSF49265">
    <property type="entry name" value="Fibronectin type III"/>
    <property type="match status" value="1"/>
</dbReference>
<evidence type="ECO:0008006" key="4">
    <source>
        <dbReference type="Google" id="ProtNLM"/>
    </source>
</evidence>
<dbReference type="STRING" id="360412.LARV_01205"/>
<dbReference type="InterPro" id="IPR036116">
    <property type="entry name" value="FN3_sf"/>
</dbReference>
<dbReference type="OrthoDB" id="9816713at2"/>
<reference evidence="2" key="1">
    <citation type="submission" date="2015-07" db="EMBL/GenBank/DDBJ databases">
        <title>Draft Genome Sequences of Anaerolinea thermolimosa IMO-1, Bellilinea caldifistulae GOMI-1, Leptolinea tardivitalis YMTK-2, Levilinea saccharolytica KIBI-1,Longilinea arvoryzae KOME-1, Previously Described as Members of the Anaerolineaceae (Chloroflexi).</title>
        <authorList>
            <person name="Sekiguchi Y."/>
            <person name="Ohashi A."/>
            <person name="Matsuura N."/>
            <person name="Tourlousse M.D."/>
        </authorList>
    </citation>
    <scope>NUCLEOTIDE SEQUENCE [LARGE SCALE GENOMIC DNA]</scope>
    <source>
        <strain evidence="2">KOME-1</strain>
    </source>
</reference>
<keyword evidence="1" id="KW-0732">Signal</keyword>
<dbReference type="InterPro" id="IPR003961">
    <property type="entry name" value="FN3_dom"/>
</dbReference>
<evidence type="ECO:0000313" key="2">
    <source>
        <dbReference type="EMBL" id="GAP13451.1"/>
    </source>
</evidence>
<proteinExistence type="predicted"/>
<keyword evidence="3" id="KW-1185">Reference proteome</keyword>
<dbReference type="CDD" id="cd00063">
    <property type="entry name" value="FN3"/>
    <property type="match status" value="1"/>
</dbReference>
<dbReference type="AlphaFoldDB" id="A0A0S7BHW8"/>
<gene>
    <name evidence="2" type="ORF">LARV_01205</name>
</gene>
<name>A0A0S7BHW8_9CHLR</name>
<feature type="chain" id="PRO_5006632955" description="Fibronectin type-III domain-containing protein" evidence="1">
    <location>
        <begin position="32"/>
        <end position="941"/>
    </location>
</feature>
<protein>
    <recommendedName>
        <fullName evidence="4">Fibronectin type-III domain-containing protein</fullName>
    </recommendedName>
</protein>
<accession>A0A0S7BHW8</accession>
<sequence>MIKRGKFRFIVQLGLALAFLISSAGMIPVHAQSTQTLNPSSWQTSSTGLRTTQNTYAQTAGLGFVVTSQSWPYLTLHGGVKDAGAYIGYRLMGPIGIPLGQVKVSGASGSLAAQTTDWSHNQLTYSYGGGQMQFYVSRMSAAVALQTGATSLTLFNGSLPRYAIQSDHVARLSDGAAYPKYVAYSSGGAVQVKALSSSTTSLSGLDANWALVWYGNNSHFVDTRRPLSYDWTLLTSDAYQADAPMLLVFQNKPTSIKQASGGGVELAFSSAAGVMSILPFDGRLTRSTTETESWAGGLPTAVKNKITWWAARSCEFPLSVAETYGYDAPTDTTSITENFNFLTVCSGGIRLAPLPATVALARDALPITFSGNVVDGGLSTEFGPSQGIEGVGSYTWSMSGLRDYVDNSREVQDGGVPAELTDRLNAEVQKVVSSGHYAPWIFLDGVPNHRSRGDVYWANPADGLLHLIEVADAVSDPTLRTSLVNYIKSERATYPPETVYNLSVTQGKLRGPFSTMDSIVQYYWNPKATADDTRQWSFLQDVPLYSFYALARYYSLTGEVVPASTWSKAQETLDRDMREQDWGTFYWFANYQDRRVAVENANRHFAGMIGFVRLAEMTGDSASENLGRALLLKAAAMRAGMGRYARYLGATQLTQIPASPDWMMVNRNHTFIGYLYNYSWANEYDDSRQVIYLNQFAVDLNDYNYLQEVYNHLRDDLDNPRGQDSPSLAAFRDMVPELGKFLKDWSWEDADVVVRKVQDLWPQWYAAYAEGTLGWEHNLAHPVDSFQIFMAKAWIEDATPEELGRYADISWLDDGDFFYMQKLAEAVKAYRGVAWSGSDSLTLSAIPGDGYLLLRWKIVPDQDEGYTWRIDISGPGAPSPISGLPFATRSYLITGLKNYQRYTLSISAVDSTGAAILTSPTVTGFPSDILIYLPAISKGWH</sequence>
<dbReference type="RefSeq" id="WP_075072785.1">
    <property type="nucleotide sequence ID" value="NZ_DF967972.1"/>
</dbReference>
<organism evidence="2">
    <name type="scientific">Longilinea arvoryzae</name>
    <dbReference type="NCBI Taxonomy" id="360412"/>
    <lineage>
        <taxon>Bacteria</taxon>
        <taxon>Bacillati</taxon>
        <taxon>Chloroflexota</taxon>
        <taxon>Anaerolineae</taxon>
        <taxon>Anaerolineales</taxon>
        <taxon>Anaerolineaceae</taxon>
        <taxon>Longilinea</taxon>
    </lineage>
</organism>
<dbReference type="EMBL" id="DF967972">
    <property type="protein sequence ID" value="GAP13451.1"/>
    <property type="molecule type" value="Genomic_DNA"/>
</dbReference>
<evidence type="ECO:0000313" key="3">
    <source>
        <dbReference type="Proteomes" id="UP000055060"/>
    </source>
</evidence>